<dbReference type="SMART" id="SM00517">
    <property type="entry name" value="PolyA"/>
    <property type="match status" value="1"/>
</dbReference>
<sequence length="165" mass="18665">MSMASKEGQHFRSIRVYNCHQIDRLANARDTEPSKREVVCLILAAYTLASINSLTTKSVEAGSVQVKLVAGTNDYFIDNVDHKLAVFHVQTKSELKVAAKKLIGERIYTFIDRLYLGQEDAGKIMGMVLEIDNWDLTMMLKNIDLIKSNARDNWSLILYPPAKMN</sequence>
<keyword evidence="3" id="KW-1185">Reference proteome</keyword>
<dbReference type="EMBL" id="KE125824">
    <property type="protein sequence ID" value="EPB66995.1"/>
    <property type="molecule type" value="Genomic_DNA"/>
</dbReference>
<dbReference type="SUPFAM" id="SSF63570">
    <property type="entry name" value="PABC (PABP) domain"/>
    <property type="match status" value="1"/>
</dbReference>
<name>A0A0D6L606_9BILA</name>
<dbReference type="Gene3D" id="1.10.1900.10">
    <property type="entry name" value="c-terminal domain of poly(a) binding protein"/>
    <property type="match status" value="1"/>
</dbReference>
<organism evidence="2 3">
    <name type="scientific">Ancylostoma ceylanicum</name>
    <dbReference type="NCBI Taxonomy" id="53326"/>
    <lineage>
        <taxon>Eukaryota</taxon>
        <taxon>Metazoa</taxon>
        <taxon>Ecdysozoa</taxon>
        <taxon>Nematoda</taxon>
        <taxon>Chromadorea</taxon>
        <taxon>Rhabditida</taxon>
        <taxon>Rhabditina</taxon>
        <taxon>Rhabditomorpha</taxon>
        <taxon>Strongyloidea</taxon>
        <taxon>Ancylostomatidae</taxon>
        <taxon>Ancylostomatinae</taxon>
        <taxon>Ancylostoma</taxon>
    </lineage>
</organism>
<dbReference type="InterPro" id="IPR036053">
    <property type="entry name" value="PABP-dom"/>
</dbReference>
<gene>
    <name evidence="2" type="ORF">ANCCEY_13913</name>
</gene>
<protein>
    <recommendedName>
        <fullName evidence="1">PABC domain-containing protein</fullName>
    </recommendedName>
</protein>
<evidence type="ECO:0000313" key="3">
    <source>
        <dbReference type="Proteomes" id="UP000054495"/>
    </source>
</evidence>
<evidence type="ECO:0000313" key="2">
    <source>
        <dbReference type="EMBL" id="EPB66995.1"/>
    </source>
</evidence>
<dbReference type="AlphaFoldDB" id="A0A0D6L606"/>
<evidence type="ECO:0000259" key="1">
    <source>
        <dbReference type="SMART" id="SM00517"/>
    </source>
</evidence>
<dbReference type="GO" id="GO:0003723">
    <property type="term" value="F:RNA binding"/>
    <property type="evidence" value="ECO:0007669"/>
    <property type="project" value="InterPro"/>
</dbReference>
<accession>A0A0D6L606</accession>
<proteinExistence type="predicted"/>
<dbReference type="Pfam" id="PF00658">
    <property type="entry name" value="MLLE"/>
    <property type="match status" value="1"/>
</dbReference>
<feature type="domain" description="PABC" evidence="1">
    <location>
        <begin position="95"/>
        <end position="160"/>
    </location>
</feature>
<dbReference type="Proteomes" id="UP000054495">
    <property type="component" value="Unassembled WGS sequence"/>
</dbReference>
<reference evidence="2 3" key="1">
    <citation type="submission" date="2013-05" db="EMBL/GenBank/DDBJ databases">
        <title>Draft genome of the parasitic nematode Anyclostoma ceylanicum.</title>
        <authorList>
            <person name="Mitreva M."/>
        </authorList>
    </citation>
    <scope>NUCLEOTIDE SEQUENCE [LARGE SCALE GENOMIC DNA]</scope>
</reference>
<dbReference type="InterPro" id="IPR002004">
    <property type="entry name" value="PABP_HYD_C"/>
</dbReference>